<evidence type="ECO:0000256" key="5">
    <source>
        <dbReference type="ARBA" id="ARBA00022989"/>
    </source>
</evidence>
<sequence>MNSMGPYIAGNLCTAIASVSTLSCYISFQVLQVLITFQMSAYLKALQNRIETYGPTDRSTYEHHKSILLLLRDYNRLFSGCMYEEVLISSLQPCGYGYAFIKALKANEPGVFPLLHSLFMTLLGPFIMCACGEEISSQMEKLHDSSYMSNWYEENPRVRRNLLLMKLMASTPCTLNYRLFVTFNFPCFSTVKYLQYFHILLQLFNFIGNHSEHLMTEYMTKC</sequence>
<evidence type="ECO:0000313" key="10">
    <source>
        <dbReference type="EMBL" id="KAK9506263.1"/>
    </source>
</evidence>
<dbReference type="AlphaFoldDB" id="A0AAW1D5M2"/>
<keyword evidence="11" id="KW-1185">Reference proteome</keyword>
<evidence type="ECO:0000256" key="8">
    <source>
        <dbReference type="ARBA" id="ARBA00023224"/>
    </source>
</evidence>
<evidence type="ECO:0000313" key="11">
    <source>
        <dbReference type="Proteomes" id="UP001461498"/>
    </source>
</evidence>
<dbReference type="Proteomes" id="UP001461498">
    <property type="component" value="Unassembled WGS sequence"/>
</dbReference>
<accession>A0AAW1D5M2</accession>
<evidence type="ECO:0000256" key="3">
    <source>
        <dbReference type="ARBA" id="ARBA00022692"/>
    </source>
</evidence>
<evidence type="ECO:0000256" key="9">
    <source>
        <dbReference type="SAM" id="Phobius"/>
    </source>
</evidence>
<dbReference type="GO" id="GO:0005886">
    <property type="term" value="C:plasma membrane"/>
    <property type="evidence" value="ECO:0007669"/>
    <property type="project" value="TreeGrafter"/>
</dbReference>
<keyword evidence="5 9" id="KW-1133">Transmembrane helix</keyword>
<dbReference type="GO" id="GO:0007165">
    <property type="term" value="P:signal transduction"/>
    <property type="evidence" value="ECO:0007669"/>
    <property type="project" value="UniProtKB-KW"/>
</dbReference>
<reference evidence="10 11" key="1">
    <citation type="submission" date="2022-12" db="EMBL/GenBank/DDBJ databases">
        <title>Chromosome-level genome assembly of true bugs.</title>
        <authorList>
            <person name="Ma L."/>
            <person name="Li H."/>
        </authorList>
    </citation>
    <scope>NUCLEOTIDE SEQUENCE [LARGE SCALE GENOMIC DNA]</scope>
    <source>
        <strain evidence="10">Lab_2022b</strain>
    </source>
</reference>
<dbReference type="GO" id="GO:0004984">
    <property type="term" value="F:olfactory receptor activity"/>
    <property type="evidence" value="ECO:0007669"/>
    <property type="project" value="InterPro"/>
</dbReference>
<evidence type="ECO:0000256" key="6">
    <source>
        <dbReference type="ARBA" id="ARBA00023136"/>
    </source>
</evidence>
<name>A0AAW1D5M2_9HEMI</name>
<keyword evidence="3 9" id="KW-0812">Transmembrane</keyword>
<evidence type="ECO:0000256" key="4">
    <source>
        <dbReference type="ARBA" id="ARBA00022725"/>
    </source>
</evidence>
<evidence type="ECO:0000256" key="7">
    <source>
        <dbReference type="ARBA" id="ARBA00023170"/>
    </source>
</evidence>
<keyword evidence="6 9" id="KW-0472">Membrane</keyword>
<dbReference type="EMBL" id="JAPXFL010000005">
    <property type="protein sequence ID" value="KAK9506263.1"/>
    <property type="molecule type" value="Genomic_DNA"/>
</dbReference>
<protein>
    <submittedName>
        <fullName evidence="10">Uncharacterized protein</fullName>
    </submittedName>
</protein>
<dbReference type="InterPro" id="IPR004117">
    <property type="entry name" value="7tm6_olfct_rcpt"/>
</dbReference>
<keyword evidence="4" id="KW-0552">Olfaction</keyword>
<feature type="transmembrane region" description="Helical" evidence="9">
    <location>
        <begin position="12"/>
        <end position="35"/>
    </location>
</feature>
<keyword evidence="2" id="KW-0716">Sensory transduction</keyword>
<gene>
    <name evidence="10" type="ORF">O3M35_008232</name>
</gene>
<dbReference type="GO" id="GO:0005549">
    <property type="term" value="F:odorant binding"/>
    <property type="evidence" value="ECO:0007669"/>
    <property type="project" value="InterPro"/>
</dbReference>
<comment type="subcellular location">
    <subcellularLocation>
        <location evidence="1">Membrane</location>
        <topology evidence="1">Multi-pass membrane protein</topology>
    </subcellularLocation>
</comment>
<keyword evidence="7" id="KW-0675">Receptor</keyword>
<comment type="caution">
    <text evidence="10">The sequence shown here is derived from an EMBL/GenBank/DDBJ whole genome shotgun (WGS) entry which is preliminary data.</text>
</comment>
<dbReference type="PANTHER" id="PTHR21137:SF43">
    <property type="entry name" value="ODORANT RECEPTOR 47A-RELATED"/>
    <property type="match status" value="1"/>
</dbReference>
<evidence type="ECO:0000256" key="2">
    <source>
        <dbReference type="ARBA" id="ARBA00022606"/>
    </source>
</evidence>
<dbReference type="Pfam" id="PF02949">
    <property type="entry name" value="7tm_6"/>
    <property type="match status" value="1"/>
</dbReference>
<organism evidence="10 11">
    <name type="scientific">Rhynocoris fuscipes</name>
    <dbReference type="NCBI Taxonomy" id="488301"/>
    <lineage>
        <taxon>Eukaryota</taxon>
        <taxon>Metazoa</taxon>
        <taxon>Ecdysozoa</taxon>
        <taxon>Arthropoda</taxon>
        <taxon>Hexapoda</taxon>
        <taxon>Insecta</taxon>
        <taxon>Pterygota</taxon>
        <taxon>Neoptera</taxon>
        <taxon>Paraneoptera</taxon>
        <taxon>Hemiptera</taxon>
        <taxon>Heteroptera</taxon>
        <taxon>Panheteroptera</taxon>
        <taxon>Cimicomorpha</taxon>
        <taxon>Reduviidae</taxon>
        <taxon>Harpactorinae</taxon>
        <taxon>Harpactorini</taxon>
        <taxon>Rhynocoris</taxon>
    </lineage>
</organism>
<dbReference type="PANTHER" id="PTHR21137">
    <property type="entry name" value="ODORANT RECEPTOR"/>
    <property type="match status" value="1"/>
</dbReference>
<proteinExistence type="predicted"/>
<evidence type="ECO:0000256" key="1">
    <source>
        <dbReference type="ARBA" id="ARBA00004141"/>
    </source>
</evidence>
<keyword evidence="8" id="KW-0807">Transducer</keyword>